<dbReference type="AlphaFoldDB" id="A0A1L7WNC5"/>
<dbReference type="GO" id="GO:0033494">
    <property type="term" value="P:ferulate metabolic process"/>
    <property type="evidence" value="ECO:0007669"/>
    <property type="project" value="TreeGrafter"/>
</dbReference>
<dbReference type="EMBL" id="FJOG01000005">
    <property type="protein sequence ID" value="CZR54262.1"/>
    <property type="molecule type" value="Genomic_DNA"/>
</dbReference>
<dbReference type="Gene3D" id="1.20.5.4570">
    <property type="match status" value="1"/>
</dbReference>
<keyword evidence="3" id="KW-1185">Reference proteome</keyword>
<feature type="domain" description="3-octaprenyl-4-hydroxybenzoate carboxy-lyase-like C-terminal" evidence="1">
    <location>
        <begin position="39"/>
        <end position="132"/>
    </location>
</feature>
<evidence type="ECO:0000313" key="3">
    <source>
        <dbReference type="Proteomes" id="UP000184330"/>
    </source>
</evidence>
<accession>A0A1L7WNC5</accession>
<dbReference type="GO" id="GO:0005737">
    <property type="term" value="C:cytoplasm"/>
    <property type="evidence" value="ECO:0007669"/>
    <property type="project" value="TreeGrafter"/>
</dbReference>
<dbReference type="Gene3D" id="3.40.1670.10">
    <property type="entry name" value="UbiD C-terminal domain-like"/>
    <property type="match status" value="1"/>
</dbReference>
<dbReference type="GO" id="GO:0016831">
    <property type="term" value="F:carboxy-lyase activity"/>
    <property type="evidence" value="ECO:0007669"/>
    <property type="project" value="InterPro"/>
</dbReference>
<proteinExistence type="predicted"/>
<dbReference type="Proteomes" id="UP000184330">
    <property type="component" value="Unassembled WGS sequence"/>
</dbReference>
<name>A0A1L7WNC5_9HELO</name>
<reference evidence="2 3" key="1">
    <citation type="submission" date="2016-03" db="EMBL/GenBank/DDBJ databases">
        <authorList>
            <person name="Ploux O."/>
        </authorList>
    </citation>
    <scope>NUCLEOTIDE SEQUENCE [LARGE SCALE GENOMIC DNA]</scope>
    <source>
        <strain evidence="2 3">UAMH 11012</strain>
    </source>
</reference>
<evidence type="ECO:0000259" key="1">
    <source>
        <dbReference type="Pfam" id="PF20696"/>
    </source>
</evidence>
<dbReference type="GO" id="GO:0046281">
    <property type="term" value="P:cinnamic acid catabolic process"/>
    <property type="evidence" value="ECO:0007669"/>
    <property type="project" value="TreeGrafter"/>
</dbReference>
<dbReference type="InterPro" id="IPR049381">
    <property type="entry name" value="UbiD-like_C"/>
</dbReference>
<dbReference type="OrthoDB" id="4878259at2759"/>
<dbReference type="SUPFAM" id="SSF143968">
    <property type="entry name" value="UbiD C-terminal domain-like"/>
    <property type="match status" value="1"/>
</dbReference>
<dbReference type="PANTHER" id="PTHR30108:SF17">
    <property type="entry name" value="FERULIC ACID DECARBOXYLASE 1"/>
    <property type="match status" value="1"/>
</dbReference>
<dbReference type="PANTHER" id="PTHR30108">
    <property type="entry name" value="3-OCTAPRENYL-4-HYDROXYBENZOATE CARBOXY-LYASE-RELATED"/>
    <property type="match status" value="1"/>
</dbReference>
<evidence type="ECO:0000313" key="2">
    <source>
        <dbReference type="EMBL" id="CZR54262.1"/>
    </source>
</evidence>
<organism evidence="2 3">
    <name type="scientific">Phialocephala subalpina</name>
    <dbReference type="NCBI Taxonomy" id="576137"/>
    <lineage>
        <taxon>Eukaryota</taxon>
        <taxon>Fungi</taxon>
        <taxon>Dikarya</taxon>
        <taxon>Ascomycota</taxon>
        <taxon>Pezizomycotina</taxon>
        <taxon>Leotiomycetes</taxon>
        <taxon>Helotiales</taxon>
        <taxon>Mollisiaceae</taxon>
        <taxon>Phialocephala</taxon>
        <taxon>Phialocephala fortinii species complex</taxon>
    </lineage>
</organism>
<dbReference type="InterPro" id="IPR002830">
    <property type="entry name" value="UbiD"/>
</dbReference>
<protein>
    <recommendedName>
        <fullName evidence="1">3-octaprenyl-4-hydroxybenzoate carboxy-lyase-like C-terminal domain-containing protein</fullName>
    </recommendedName>
</protein>
<sequence>MPIWGNHEQWPKYTANAITYRNGAILPVSNCGRLTDETHTVLGPLAAAEIRRLCQDNGLPVTDTFALFEARVTWVALKVDIQKLAAMDTAAKEFQRKVGDLVFYDKAGYNIHRLVLRGPDIDVYDSKDIMTHGTGPADKGGKVVSDALMPEEYEGEQHWELASFKHSYPEPLQASVNARWKKWGFGY</sequence>
<dbReference type="STRING" id="576137.A0A1L7WNC5"/>
<dbReference type="Pfam" id="PF20696">
    <property type="entry name" value="UbiD_C"/>
    <property type="match status" value="1"/>
</dbReference>
<gene>
    <name evidence="2" type="ORF">PAC_04145</name>
</gene>